<gene>
    <name evidence="1" type="ORF">BLNAU_13930</name>
</gene>
<reference evidence="1 2" key="1">
    <citation type="journal article" date="2022" name="bioRxiv">
        <title>Genomics of Preaxostyla Flagellates Illuminates Evolutionary Transitions and the Path Towards Mitochondrial Loss.</title>
        <authorList>
            <person name="Novak L.V.F."/>
            <person name="Treitli S.C."/>
            <person name="Pyrih J."/>
            <person name="Halakuc P."/>
            <person name="Pipaliya S.V."/>
            <person name="Vacek V."/>
            <person name="Brzon O."/>
            <person name="Soukal P."/>
            <person name="Eme L."/>
            <person name="Dacks J.B."/>
            <person name="Karnkowska A."/>
            <person name="Elias M."/>
            <person name="Hampl V."/>
        </authorList>
    </citation>
    <scope>NUCLEOTIDE SEQUENCE [LARGE SCALE GENOMIC DNA]</scope>
    <source>
        <strain evidence="1">NAU3</strain>
        <tissue evidence="1">Gut</tissue>
    </source>
</reference>
<protein>
    <submittedName>
        <fullName evidence="1">Uncharacterized protein</fullName>
    </submittedName>
</protein>
<sequence>MSDLSCFEIIQPRPYKKRKAEIRETAFIDICKLCDQRVIARCVSRTGFFSRLVTDLLNHDFDASESLFHVIVHRGFYTFIEPDDQKTIRKTAPHFLEEGWQDALEAIFVQENFETYDTKDRTSRMMQFFGTNLVEVTWY</sequence>
<name>A0ABQ9XKF0_9EUKA</name>
<proteinExistence type="predicted"/>
<evidence type="ECO:0000313" key="2">
    <source>
        <dbReference type="Proteomes" id="UP001281761"/>
    </source>
</evidence>
<keyword evidence="2" id="KW-1185">Reference proteome</keyword>
<dbReference type="Proteomes" id="UP001281761">
    <property type="component" value="Unassembled WGS sequence"/>
</dbReference>
<dbReference type="EMBL" id="JARBJD010000124">
    <property type="protein sequence ID" value="KAK2951087.1"/>
    <property type="molecule type" value="Genomic_DNA"/>
</dbReference>
<organism evidence="1 2">
    <name type="scientific">Blattamonas nauphoetae</name>
    <dbReference type="NCBI Taxonomy" id="2049346"/>
    <lineage>
        <taxon>Eukaryota</taxon>
        <taxon>Metamonada</taxon>
        <taxon>Preaxostyla</taxon>
        <taxon>Oxymonadida</taxon>
        <taxon>Blattamonas</taxon>
    </lineage>
</organism>
<evidence type="ECO:0000313" key="1">
    <source>
        <dbReference type="EMBL" id="KAK2951087.1"/>
    </source>
</evidence>
<accession>A0ABQ9XKF0</accession>
<comment type="caution">
    <text evidence="1">The sequence shown here is derived from an EMBL/GenBank/DDBJ whole genome shotgun (WGS) entry which is preliminary data.</text>
</comment>